<dbReference type="EMBL" id="OX365760">
    <property type="protein sequence ID" value="CAI4037989.1"/>
    <property type="molecule type" value="Genomic_DNA"/>
</dbReference>
<proteinExistence type="predicted"/>
<keyword evidence="2" id="KW-1185">Reference proteome</keyword>
<gene>
    <name evidence="1" type="primary">SMKI04G3260</name>
    <name evidence="1" type="ORF">SMKI_04G3260</name>
</gene>
<protein>
    <recommendedName>
        <fullName evidence="3">Arp10p</fullName>
    </recommendedName>
</protein>
<dbReference type="InterPro" id="IPR043129">
    <property type="entry name" value="ATPase_NBD"/>
</dbReference>
<evidence type="ECO:0000313" key="2">
    <source>
        <dbReference type="Proteomes" id="UP001161438"/>
    </source>
</evidence>
<evidence type="ECO:0000313" key="1">
    <source>
        <dbReference type="EMBL" id="CAI4037989.1"/>
    </source>
</evidence>
<dbReference type="RefSeq" id="XP_056081104.1">
    <property type="nucleotide sequence ID" value="XM_056226872.1"/>
</dbReference>
<accession>A0AA35IW37</accession>
<dbReference type="GeneID" id="80917200"/>
<organism evidence="1 2">
    <name type="scientific">Saccharomyces mikatae IFO 1815</name>
    <dbReference type="NCBI Taxonomy" id="226126"/>
    <lineage>
        <taxon>Eukaryota</taxon>
        <taxon>Fungi</taxon>
        <taxon>Dikarya</taxon>
        <taxon>Ascomycota</taxon>
        <taxon>Saccharomycotina</taxon>
        <taxon>Saccharomycetes</taxon>
        <taxon>Saccharomycetales</taxon>
        <taxon>Saccharomycetaceae</taxon>
        <taxon>Saccharomyces</taxon>
    </lineage>
</organism>
<evidence type="ECO:0008006" key="3">
    <source>
        <dbReference type="Google" id="ProtNLM"/>
    </source>
</evidence>
<reference evidence="1" key="1">
    <citation type="submission" date="2022-10" db="EMBL/GenBank/DDBJ databases">
        <authorList>
            <person name="Byrne P K."/>
        </authorList>
    </citation>
    <scope>NUCLEOTIDE SEQUENCE</scope>
    <source>
        <strain evidence="1">IFO1815</strain>
    </source>
</reference>
<dbReference type="Proteomes" id="UP001161438">
    <property type="component" value="Chromosome 4"/>
</dbReference>
<sequence length="288" mass="33306">MPNSTVIIYLGANRIEIGRSTGSCPQEIINWEKDYINGEYRIGLKKILERYFQSFNTLRNHEIQVLILEDIFISVAEKKIICSILFDELYCAYVAFIPRVIVHCLSCNTRNAIVVDVVASHTTCVPIFDLRPLQQYIKYTKRDQEDVHLNKSPTSCPYTSIFFDKEYNFEVYEDDEIPVINLVKGIIDSLPIDLRKPLRENIIIVNIEEKFETTIKELFRENMSSSIIQFSKDYWQAGSACAKTFMHSRGGSVAGLKRDEFCNNPNIVPDWFDFYFKSGVKPIKQPSP</sequence>
<dbReference type="Gene3D" id="3.30.420.40">
    <property type="match status" value="1"/>
</dbReference>
<name>A0AA35IW37_SACMI</name>
<dbReference type="AlphaFoldDB" id="A0AA35IW37"/>
<dbReference type="SUPFAM" id="SSF53067">
    <property type="entry name" value="Actin-like ATPase domain"/>
    <property type="match status" value="1"/>
</dbReference>